<sequence>MEEQMSLVIGGVPITPDSSYELKKHSAVTQISNRISLMQRKSYNLLLYFAREQALKNPDLEMYSVNINKLRSIGGVLIKDTKHIRESLRELMTVVVDHNILGKDKQGDWGAFVLLPEVNVKNSEITFALPPSIKNALLNPRMYARINLAITRGLSSKYALALYEMARDYIAVTIPRMTLKTFRKLMGVEDSLYVNFPDLRRRVIEPAMKEINTKTDLRIEIEYIKDGRKILGIQFTATEQRDKLDDMLIDDALTQVIERICNVPELSDNDKFMLLVRGKLKDHGLDYVLSNIEYALTRAKQNKEAYTVAALEEDFAAGDRAKATYINKREVAIAAQREKESSDVETEFEIRKKKYIDYFNALDEDDQLEIISQISGHYYSGTRESRIVSYLQNKRDIVL</sequence>
<dbReference type="GO" id="GO:0006270">
    <property type="term" value="P:DNA replication initiation"/>
    <property type="evidence" value="ECO:0007669"/>
    <property type="project" value="InterPro"/>
</dbReference>
<dbReference type="SUPFAM" id="SSF46785">
    <property type="entry name" value="Winged helix' DNA-binding domain"/>
    <property type="match status" value="1"/>
</dbReference>
<dbReference type="EMBL" id="CP000483">
    <property type="protein sequence ID" value="ABL01378.1"/>
    <property type="molecule type" value="Genomic_DNA"/>
</dbReference>
<comment type="similarity">
    <text evidence="1">Belongs to the initiator RepB protein family.</text>
</comment>
<dbReference type="AlphaFoldDB" id="A0R7S0"/>
<keyword evidence="4" id="KW-1185">Reference proteome</keyword>
<gene>
    <name evidence="3" type="ordered locus">Ppro_3790</name>
</gene>
<dbReference type="InterPro" id="IPR000525">
    <property type="entry name" value="Initiator_Rep_WH1"/>
</dbReference>
<reference evidence="3 4" key="1">
    <citation type="submission" date="2006-10" db="EMBL/GenBank/DDBJ databases">
        <title>Complete sequence of plasmid pPRO1 of Pelobacter propionicus DSM 2379.</title>
        <authorList>
            <consortium name="US DOE Joint Genome Institute"/>
            <person name="Copeland A."/>
            <person name="Lucas S."/>
            <person name="Lapidus A."/>
            <person name="Barry K."/>
            <person name="Detter J.C."/>
            <person name="Glavina del Rio T."/>
            <person name="Hammon N."/>
            <person name="Israni S."/>
            <person name="Dalin E."/>
            <person name="Tice H."/>
            <person name="Pitluck S."/>
            <person name="Saunders E."/>
            <person name="Brettin T."/>
            <person name="Bruce D."/>
            <person name="Han C."/>
            <person name="Tapia R."/>
            <person name="Schmutz J."/>
            <person name="Larimer F."/>
            <person name="Land M."/>
            <person name="Hauser L."/>
            <person name="Kyrpides N."/>
            <person name="Kim E."/>
            <person name="Lovley D."/>
            <person name="Richardson P."/>
        </authorList>
    </citation>
    <scope>NUCLEOTIDE SEQUENCE [LARGE SCALE GENOMIC DNA]</scope>
    <source>
        <strain evidence="4">DSM 2379 / NBRC 103807 / OttBd1</strain>
        <plasmid evidence="4">Plasmid pPRO1</plasmid>
    </source>
</reference>
<dbReference type="KEGG" id="ppd:Ppro_3790"/>
<dbReference type="eggNOG" id="COG5527">
    <property type="taxonomic scope" value="Bacteria"/>
</dbReference>
<dbReference type="GO" id="GO:0003887">
    <property type="term" value="F:DNA-directed DNA polymerase activity"/>
    <property type="evidence" value="ECO:0007669"/>
    <property type="project" value="InterPro"/>
</dbReference>
<organism evidence="3 4">
    <name type="scientific">Pelobacter propionicus (strain DSM 2379 / NBRC 103807 / OttBd1)</name>
    <dbReference type="NCBI Taxonomy" id="338966"/>
    <lineage>
        <taxon>Bacteria</taxon>
        <taxon>Pseudomonadati</taxon>
        <taxon>Thermodesulfobacteriota</taxon>
        <taxon>Desulfuromonadia</taxon>
        <taxon>Desulfuromonadales</taxon>
        <taxon>Desulfuromonadaceae</taxon>
        <taxon>Pelobacter</taxon>
    </lineage>
</organism>
<dbReference type="OrthoDB" id="9122127at2"/>
<dbReference type="RefSeq" id="WP_011733897.1">
    <property type="nucleotide sequence ID" value="NC_008607.1"/>
</dbReference>
<evidence type="ECO:0000259" key="2">
    <source>
        <dbReference type="Pfam" id="PF01051"/>
    </source>
</evidence>
<dbReference type="Proteomes" id="UP000006732">
    <property type="component" value="Plasmid pPRO1"/>
</dbReference>
<dbReference type="InterPro" id="IPR036390">
    <property type="entry name" value="WH_DNA-bd_sf"/>
</dbReference>
<dbReference type="Pfam" id="PF21205">
    <property type="entry name" value="Rep3_C"/>
    <property type="match status" value="1"/>
</dbReference>
<evidence type="ECO:0000256" key="1">
    <source>
        <dbReference type="ARBA" id="ARBA00038283"/>
    </source>
</evidence>
<evidence type="ECO:0000313" key="4">
    <source>
        <dbReference type="Proteomes" id="UP000006732"/>
    </source>
</evidence>
<dbReference type="InterPro" id="IPR036388">
    <property type="entry name" value="WH-like_DNA-bd_sf"/>
</dbReference>
<dbReference type="Gene3D" id="1.10.10.10">
    <property type="entry name" value="Winged helix-like DNA-binding domain superfamily/Winged helix DNA-binding domain"/>
    <property type="match status" value="1"/>
</dbReference>
<accession>A0R7S0</accession>
<proteinExistence type="inferred from homology"/>
<protein>
    <submittedName>
        <fullName evidence="3">Initiator RepB protein</fullName>
    </submittedName>
</protein>
<evidence type="ECO:0000313" key="3">
    <source>
        <dbReference type="EMBL" id="ABL01378.1"/>
    </source>
</evidence>
<keyword evidence="3" id="KW-0614">Plasmid</keyword>
<feature type="domain" description="Initiator Rep protein WH1" evidence="2">
    <location>
        <begin position="22"/>
        <end position="165"/>
    </location>
</feature>
<dbReference type="Pfam" id="PF01051">
    <property type="entry name" value="Rep3_N"/>
    <property type="match status" value="1"/>
</dbReference>
<name>A0R7S0_PELPD</name>
<geneLocation type="plasmid" evidence="3 4">
    <name>pPRO1</name>
</geneLocation>
<dbReference type="HOGENOM" id="CLU_622342_0_0_7"/>